<dbReference type="CDD" id="cd03360">
    <property type="entry name" value="LbH_AT_putative"/>
    <property type="match status" value="1"/>
</dbReference>
<dbReference type="Gene3D" id="2.160.10.10">
    <property type="entry name" value="Hexapeptide repeat proteins"/>
    <property type="match status" value="1"/>
</dbReference>
<keyword evidence="4" id="KW-0808">Transferase</keyword>
<dbReference type="PANTHER" id="PTHR43300:SF7">
    <property type="entry name" value="UDP-N-ACETYLBACILLOSAMINE N-ACETYLTRANSFERASE"/>
    <property type="match status" value="1"/>
</dbReference>
<evidence type="ECO:0000313" key="5">
    <source>
        <dbReference type="Proteomes" id="UP000253437"/>
    </source>
</evidence>
<evidence type="ECO:0000256" key="3">
    <source>
        <dbReference type="PIRSR" id="PIRSR620019-2"/>
    </source>
</evidence>
<dbReference type="InterPro" id="IPR001451">
    <property type="entry name" value="Hexapep"/>
</dbReference>
<evidence type="ECO:0000313" key="4">
    <source>
        <dbReference type="EMBL" id="RIW11790.1"/>
    </source>
</evidence>
<feature type="active site" description="Proton acceptor" evidence="2">
    <location>
        <position position="134"/>
    </location>
</feature>
<reference evidence="4 5" key="1">
    <citation type="submission" date="2018-08" db="EMBL/GenBank/DDBJ databases">
        <title>Vibrio harveyi strains pathogenic to white snook Centropomus viridis Lockington (1877) and potential probiotic bacteria.</title>
        <authorList>
            <person name="Soto-Rodriguez S."/>
            <person name="Gomez-Gil B."/>
            <person name="Lozano-Olvera R."/>
        </authorList>
    </citation>
    <scope>NUCLEOTIDE SEQUENCE [LARGE SCALE GENOMIC DNA]</scope>
    <source>
        <strain evidence="4 5">CAIM 1508</strain>
    </source>
</reference>
<dbReference type="InterPro" id="IPR011004">
    <property type="entry name" value="Trimer_LpxA-like_sf"/>
</dbReference>
<dbReference type="NCBIfam" id="TIGR03570">
    <property type="entry name" value="NeuD_NnaD"/>
    <property type="match status" value="1"/>
</dbReference>
<protein>
    <submittedName>
        <fullName evidence="4">Acetyltransferase</fullName>
    </submittedName>
</protein>
<dbReference type="GO" id="GO:0016740">
    <property type="term" value="F:transferase activity"/>
    <property type="evidence" value="ECO:0007669"/>
    <property type="project" value="UniProtKB-KW"/>
</dbReference>
<name>A0A8B3DHR4_VIBHA</name>
<dbReference type="Pfam" id="PF14602">
    <property type="entry name" value="Hexapep_2"/>
    <property type="match status" value="1"/>
</dbReference>
<comment type="similarity">
    <text evidence="1">Belongs to the transferase hexapeptide repeat family.</text>
</comment>
<accession>A0A8B3DHR4</accession>
<proteinExistence type="inferred from homology"/>
<gene>
    <name evidence="4" type="ORF">DS957_014495</name>
</gene>
<comment type="caution">
    <text evidence="4">The sequence shown here is derived from an EMBL/GenBank/DDBJ whole genome shotgun (WGS) entry which is preliminary data.</text>
</comment>
<evidence type="ECO:0000256" key="2">
    <source>
        <dbReference type="PIRSR" id="PIRSR620019-1"/>
    </source>
</evidence>
<feature type="binding site" evidence="3">
    <location>
        <position position="64"/>
    </location>
    <ligand>
        <name>substrate</name>
    </ligand>
</feature>
<feature type="binding site" evidence="3">
    <location>
        <position position="143"/>
    </location>
    <ligand>
        <name>acetyl-CoA</name>
        <dbReference type="ChEBI" id="CHEBI:57288"/>
    </ligand>
</feature>
<dbReference type="RefSeq" id="WP_114092379.1">
    <property type="nucleotide sequence ID" value="NZ_JAIULD010000004.1"/>
</dbReference>
<dbReference type="Proteomes" id="UP000253437">
    <property type="component" value="Unassembled WGS sequence"/>
</dbReference>
<dbReference type="Pfam" id="PF00132">
    <property type="entry name" value="Hexapep"/>
    <property type="match status" value="1"/>
</dbReference>
<dbReference type="InterPro" id="IPR050179">
    <property type="entry name" value="Trans_hexapeptide_repeat"/>
</dbReference>
<feature type="site" description="Increases basicity of active site His" evidence="2">
    <location>
        <position position="135"/>
    </location>
</feature>
<dbReference type="InterPro" id="IPR020019">
    <property type="entry name" value="AcTrfase_PglD-like"/>
</dbReference>
<sequence>MIGGGGHASVLAEILLGQGRDIIAVVSPVDISQRAVFDGISHLKSDDDVLRFSPNQVRLVNGIGVMPKSKLKQKVNQHFLSLGYQFETVIATSASVSPFAKIGAGCQILHSAIIQAGTTLGDHSVINSTALIEHDASIGDYCHIAPRATLCGQVNVGESAYVGAGATVIQGITLAAGCIVGAGSTVLSDVQPNTITFSKLKQKNKLFEYDE</sequence>
<dbReference type="Gene3D" id="3.40.50.20">
    <property type="match status" value="1"/>
</dbReference>
<evidence type="ECO:0000256" key="1">
    <source>
        <dbReference type="ARBA" id="ARBA00007274"/>
    </source>
</evidence>
<dbReference type="AlphaFoldDB" id="A0A8B3DHR4"/>
<organism evidence="4 5">
    <name type="scientific">Vibrio harveyi</name>
    <name type="common">Beneckea harveyi</name>
    <dbReference type="NCBI Taxonomy" id="669"/>
    <lineage>
        <taxon>Bacteria</taxon>
        <taxon>Pseudomonadati</taxon>
        <taxon>Pseudomonadota</taxon>
        <taxon>Gammaproteobacteria</taxon>
        <taxon>Vibrionales</taxon>
        <taxon>Vibrionaceae</taxon>
        <taxon>Vibrio</taxon>
    </lineage>
</organism>
<dbReference type="EMBL" id="QOUW02000051">
    <property type="protein sequence ID" value="RIW11790.1"/>
    <property type="molecule type" value="Genomic_DNA"/>
</dbReference>
<dbReference type="PANTHER" id="PTHR43300">
    <property type="entry name" value="ACETYLTRANSFERASE"/>
    <property type="match status" value="1"/>
</dbReference>
<dbReference type="SUPFAM" id="SSF51161">
    <property type="entry name" value="Trimeric LpxA-like enzymes"/>
    <property type="match status" value="1"/>
</dbReference>